<dbReference type="VEuPathDB" id="VectorBase:LOC119181137"/>
<protein>
    <submittedName>
        <fullName evidence="5">Putative kDa family member</fullName>
    </submittedName>
</protein>
<dbReference type="SMART" id="SM01318">
    <property type="entry name" value="SVWC"/>
    <property type="match status" value="2"/>
</dbReference>
<feature type="domain" description="Single" evidence="4">
    <location>
        <begin position="103"/>
        <end position="167"/>
    </location>
</feature>
<accession>A0A6G5A310</accession>
<name>A0A6G5A310_RHIMP</name>
<feature type="chain" id="PRO_5026003828" evidence="3">
    <location>
        <begin position="20"/>
        <end position="169"/>
    </location>
</feature>
<dbReference type="AlphaFoldDB" id="A0A6G5A310"/>
<dbReference type="InterPro" id="IPR029277">
    <property type="entry name" value="SVWC_dom"/>
</dbReference>
<comment type="subcellular location">
    <subcellularLocation>
        <location evidence="1">Secreted</location>
    </subcellularLocation>
</comment>
<evidence type="ECO:0000313" key="5">
    <source>
        <dbReference type="EMBL" id="NIE45169.1"/>
    </source>
</evidence>
<keyword evidence="2" id="KW-0964">Secreted</keyword>
<reference evidence="5" key="1">
    <citation type="submission" date="2020-03" db="EMBL/GenBank/DDBJ databases">
        <title>A transcriptome and proteome of the tick Rhipicephalus microplus shaped by the genetic composition of its hosts and developmental stage.</title>
        <authorList>
            <person name="Garcia G.R."/>
            <person name="Ribeiro J.M.C."/>
            <person name="Maruyama S.R."/>
            <person name="Gardinasse L.G."/>
            <person name="Nelson K."/>
            <person name="Ferreira B.R."/>
            <person name="Andrade T.G."/>
            <person name="Santos I.K.F.M."/>
        </authorList>
    </citation>
    <scope>NUCLEOTIDE SEQUENCE</scope>
    <source>
        <strain evidence="5">NSGR</strain>
        <tissue evidence="5">Salivary glands</tissue>
    </source>
</reference>
<evidence type="ECO:0000256" key="3">
    <source>
        <dbReference type="SAM" id="SignalP"/>
    </source>
</evidence>
<evidence type="ECO:0000256" key="1">
    <source>
        <dbReference type="ARBA" id="ARBA00004613"/>
    </source>
</evidence>
<organism evidence="5">
    <name type="scientific">Rhipicephalus microplus</name>
    <name type="common">Cattle tick</name>
    <name type="synonym">Boophilus microplus</name>
    <dbReference type="NCBI Taxonomy" id="6941"/>
    <lineage>
        <taxon>Eukaryota</taxon>
        <taxon>Metazoa</taxon>
        <taxon>Ecdysozoa</taxon>
        <taxon>Arthropoda</taxon>
        <taxon>Chelicerata</taxon>
        <taxon>Arachnida</taxon>
        <taxon>Acari</taxon>
        <taxon>Parasitiformes</taxon>
        <taxon>Ixodida</taxon>
        <taxon>Ixodoidea</taxon>
        <taxon>Ixodidae</taxon>
        <taxon>Rhipicephalinae</taxon>
        <taxon>Rhipicephalus</taxon>
        <taxon>Boophilus</taxon>
    </lineage>
</organism>
<dbReference type="EMBL" id="GIKN01002896">
    <property type="protein sequence ID" value="NIE45169.1"/>
    <property type="molecule type" value="Transcribed_RNA"/>
</dbReference>
<feature type="domain" description="Single" evidence="4">
    <location>
        <begin position="38"/>
        <end position="96"/>
    </location>
</feature>
<proteinExistence type="predicted"/>
<keyword evidence="3" id="KW-0732">Signal</keyword>
<dbReference type="GO" id="GO:0005576">
    <property type="term" value="C:extracellular region"/>
    <property type="evidence" value="ECO:0007669"/>
    <property type="project" value="UniProtKB-SubCell"/>
</dbReference>
<sequence>MLIKELCAMSLLWWTLAQASWNRVRYVNVRVNVTGRYCTYDNHSFTDRMSPNGTCEERWCYSKRNTVTLLTCKRPKPGCRYRNKTDEFPYCCKTKCVKAKQPCDMGGSHYLGDGQVFNSTNPCGKYECHNGNLTVKKCDGADDDKCEGSFANKTQPYPACCGVATLCTK</sequence>
<feature type="signal peptide" evidence="3">
    <location>
        <begin position="1"/>
        <end position="19"/>
    </location>
</feature>
<evidence type="ECO:0000256" key="2">
    <source>
        <dbReference type="ARBA" id="ARBA00022525"/>
    </source>
</evidence>
<dbReference type="Pfam" id="PF15430">
    <property type="entry name" value="SVWC"/>
    <property type="match status" value="1"/>
</dbReference>
<evidence type="ECO:0000259" key="4">
    <source>
        <dbReference type="SMART" id="SM01318"/>
    </source>
</evidence>